<dbReference type="KEGG" id="acy:Anacy_4455"/>
<accession>K9ZKQ0</accession>
<organism evidence="3 4">
    <name type="scientific">Anabaena cylindrica (strain ATCC 27899 / PCC 7122)</name>
    <dbReference type="NCBI Taxonomy" id="272123"/>
    <lineage>
        <taxon>Bacteria</taxon>
        <taxon>Bacillati</taxon>
        <taxon>Cyanobacteriota</taxon>
        <taxon>Cyanophyceae</taxon>
        <taxon>Nostocales</taxon>
        <taxon>Nostocaceae</taxon>
        <taxon>Anabaena</taxon>
    </lineage>
</organism>
<gene>
    <name evidence="3" type="ordered locus">Anacy_4455</name>
</gene>
<protein>
    <submittedName>
        <fullName evidence="3">Uncharacterized protein</fullName>
    </submittedName>
</protein>
<dbReference type="Proteomes" id="UP000010474">
    <property type="component" value="Chromosome"/>
</dbReference>
<name>K9ZKQ0_ANACC</name>
<dbReference type="PATRIC" id="fig|272123.3.peg.4852"/>
<dbReference type="AlphaFoldDB" id="K9ZKQ0"/>
<dbReference type="HOGENOM" id="CLU_156437_0_0_3"/>
<sequence length="141" mass="16161">MNQSQKLRPPSPTPVKKPPVANTTLGRSAKILVINIAEFLDELLYIFMGELGRTVYVSIQDAIVLIILLKIPSLICEKILHQNYSNFQFCLAESAWGLSRYVCFIIVTANFLLWIVLTGRIIARFWTYLKKSPKKHRNINI</sequence>
<evidence type="ECO:0000313" key="3">
    <source>
        <dbReference type="EMBL" id="AFZ59813.1"/>
    </source>
</evidence>
<dbReference type="EMBL" id="CP003659">
    <property type="protein sequence ID" value="AFZ59813.1"/>
    <property type="molecule type" value="Genomic_DNA"/>
</dbReference>
<dbReference type="STRING" id="272123.Anacy_4455"/>
<dbReference type="OrthoDB" id="515259at2"/>
<dbReference type="eggNOG" id="ENOG50330TK">
    <property type="taxonomic scope" value="Bacteria"/>
</dbReference>
<dbReference type="RefSeq" id="WP_015216429.1">
    <property type="nucleotide sequence ID" value="NC_019771.1"/>
</dbReference>
<keyword evidence="2" id="KW-0812">Transmembrane</keyword>
<keyword evidence="2" id="KW-0472">Membrane</keyword>
<evidence type="ECO:0000313" key="4">
    <source>
        <dbReference type="Proteomes" id="UP000010474"/>
    </source>
</evidence>
<feature type="transmembrane region" description="Helical" evidence="2">
    <location>
        <begin position="95"/>
        <end position="117"/>
    </location>
</feature>
<feature type="region of interest" description="Disordered" evidence="1">
    <location>
        <begin position="1"/>
        <end position="21"/>
    </location>
</feature>
<reference evidence="4" key="1">
    <citation type="journal article" date="2013" name="Proc. Natl. Acad. Sci. U.S.A.">
        <title>Improving the coverage of the cyanobacterial phylum using diversity-driven genome sequencing.</title>
        <authorList>
            <person name="Shih P.M."/>
            <person name="Wu D."/>
            <person name="Latifi A."/>
            <person name="Axen S.D."/>
            <person name="Fewer D.P."/>
            <person name="Talla E."/>
            <person name="Calteau A."/>
            <person name="Cai F."/>
            <person name="Tandeau de Marsac N."/>
            <person name="Rippka R."/>
            <person name="Herdman M."/>
            <person name="Sivonen K."/>
            <person name="Coursin T."/>
            <person name="Laurent T."/>
            <person name="Goodwin L."/>
            <person name="Nolan M."/>
            <person name="Davenport K.W."/>
            <person name="Han C.S."/>
            <person name="Rubin E.M."/>
            <person name="Eisen J.A."/>
            <person name="Woyke T."/>
            <person name="Gugger M."/>
            <person name="Kerfeld C.A."/>
        </authorList>
    </citation>
    <scope>NUCLEOTIDE SEQUENCE [LARGE SCALE GENOMIC DNA]</scope>
    <source>
        <strain evidence="4">ATCC 27899 / PCC 7122</strain>
    </source>
</reference>
<keyword evidence="2" id="KW-1133">Transmembrane helix</keyword>
<evidence type="ECO:0000256" key="2">
    <source>
        <dbReference type="SAM" id="Phobius"/>
    </source>
</evidence>
<evidence type="ECO:0000256" key="1">
    <source>
        <dbReference type="SAM" id="MobiDB-lite"/>
    </source>
</evidence>
<keyword evidence="4" id="KW-1185">Reference proteome</keyword>
<feature type="transmembrane region" description="Helical" evidence="2">
    <location>
        <begin position="55"/>
        <end position="75"/>
    </location>
</feature>
<proteinExistence type="predicted"/>